<protein>
    <submittedName>
        <fullName evidence="1">Uncharacterized protein</fullName>
    </submittedName>
</protein>
<evidence type="ECO:0000313" key="1">
    <source>
        <dbReference type="EMBL" id="KAK4133055.1"/>
    </source>
</evidence>
<reference evidence="1" key="1">
    <citation type="journal article" date="2023" name="Mol. Phylogenet. Evol.">
        <title>Genome-scale phylogeny and comparative genomics of the fungal order Sordariales.</title>
        <authorList>
            <person name="Hensen N."/>
            <person name="Bonometti L."/>
            <person name="Westerberg I."/>
            <person name="Brannstrom I.O."/>
            <person name="Guillou S."/>
            <person name="Cros-Aarteil S."/>
            <person name="Calhoun S."/>
            <person name="Haridas S."/>
            <person name="Kuo A."/>
            <person name="Mondo S."/>
            <person name="Pangilinan J."/>
            <person name="Riley R."/>
            <person name="LaButti K."/>
            <person name="Andreopoulos B."/>
            <person name="Lipzen A."/>
            <person name="Chen C."/>
            <person name="Yan M."/>
            <person name="Daum C."/>
            <person name="Ng V."/>
            <person name="Clum A."/>
            <person name="Steindorff A."/>
            <person name="Ohm R.A."/>
            <person name="Martin F."/>
            <person name="Silar P."/>
            <person name="Natvig D.O."/>
            <person name="Lalanne C."/>
            <person name="Gautier V."/>
            <person name="Ament-Velasquez S.L."/>
            <person name="Kruys A."/>
            <person name="Hutchinson M.I."/>
            <person name="Powell A.J."/>
            <person name="Barry K."/>
            <person name="Miller A.N."/>
            <person name="Grigoriev I.V."/>
            <person name="Debuchy R."/>
            <person name="Gladieux P."/>
            <person name="Hiltunen Thoren M."/>
            <person name="Johannesson H."/>
        </authorList>
    </citation>
    <scope>NUCLEOTIDE SEQUENCE</scope>
    <source>
        <strain evidence="1">CBS 123565</strain>
    </source>
</reference>
<accession>A0AAN6ZBL1</accession>
<proteinExistence type="predicted"/>
<sequence length="73" mass="7659">MPLAQWAAAEPASSRLGSLAPTFDAEATLFVGLPPTRTRTAGRARPGAKRHYPKFAAAFPRGVTPRIGVGVNT</sequence>
<name>A0AAN6ZBL1_9PEZI</name>
<dbReference type="AlphaFoldDB" id="A0AAN6ZBL1"/>
<organism evidence="1 2">
    <name type="scientific">Trichocladium antarcticum</name>
    <dbReference type="NCBI Taxonomy" id="1450529"/>
    <lineage>
        <taxon>Eukaryota</taxon>
        <taxon>Fungi</taxon>
        <taxon>Dikarya</taxon>
        <taxon>Ascomycota</taxon>
        <taxon>Pezizomycotina</taxon>
        <taxon>Sordariomycetes</taxon>
        <taxon>Sordariomycetidae</taxon>
        <taxon>Sordariales</taxon>
        <taxon>Chaetomiaceae</taxon>
        <taxon>Trichocladium</taxon>
    </lineage>
</organism>
<evidence type="ECO:0000313" key="2">
    <source>
        <dbReference type="Proteomes" id="UP001304895"/>
    </source>
</evidence>
<dbReference type="Proteomes" id="UP001304895">
    <property type="component" value="Unassembled WGS sequence"/>
</dbReference>
<dbReference type="EMBL" id="MU853414">
    <property type="protein sequence ID" value="KAK4133055.1"/>
    <property type="molecule type" value="Genomic_DNA"/>
</dbReference>
<comment type="caution">
    <text evidence="1">The sequence shown here is derived from an EMBL/GenBank/DDBJ whole genome shotgun (WGS) entry which is preliminary data.</text>
</comment>
<keyword evidence="2" id="KW-1185">Reference proteome</keyword>
<reference evidence="1" key="2">
    <citation type="submission" date="2023-05" db="EMBL/GenBank/DDBJ databases">
        <authorList>
            <consortium name="Lawrence Berkeley National Laboratory"/>
            <person name="Steindorff A."/>
            <person name="Hensen N."/>
            <person name="Bonometti L."/>
            <person name="Westerberg I."/>
            <person name="Brannstrom I.O."/>
            <person name="Guillou S."/>
            <person name="Cros-Aarteil S."/>
            <person name="Calhoun S."/>
            <person name="Haridas S."/>
            <person name="Kuo A."/>
            <person name="Mondo S."/>
            <person name="Pangilinan J."/>
            <person name="Riley R."/>
            <person name="Labutti K."/>
            <person name="Andreopoulos B."/>
            <person name="Lipzen A."/>
            <person name="Chen C."/>
            <person name="Yanf M."/>
            <person name="Daum C."/>
            <person name="Ng V."/>
            <person name="Clum A."/>
            <person name="Ohm R."/>
            <person name="Martin F."/>
            <person name="Silar P."/>
            <person name="Natvig D."/>
            <person name="Lalanne C."/>
            <person name="Gautier V."/>
            <person name="Ament-Velasquez S.L."/>
            <person name="Kruys A."/>
            <person name="Hutchinson M.I."/>
            <person name="Powell A.J."/>
            <person name="Barry K."/>
            <person name="Miller A.N."/>
            <person name="Grigoriev I.V."/>
            <person name="Debuchy R."/>
            <person name="Gladieux P."/>
            <person name="Thoren M.H."/>
            <person name="Johannesson H."/>
        </authorList>
    </citation>
    <scope>NUCLEOTIDE SEQUENCE</scope>
    <source>
        <strain evidence="1">CBS 123565</strain>
    </source>
</reference>
<gene>
    <name evidence="1" type="ORF">BT67DRAFT_443418</name>
</gene>